<comment type="caution">
    <text evidence="2">The sequence shown here is derived from an EMBL/GenBank/DDBJ whole genome shotgun (WGS) entry which is preliminary data.</text>
</comment>
<evidence type="ECO:0000313" key="2">
    <source>
        <dbReference type="EMBL" id="EPI52110.1"/>
    </source>
</evidence>
<name>S4IBH6_9BIFI</name>
<dbReference type="Proteomes" id="UP000014601">
    <property type="component" value="Unassembled WGS sequence"/>
</dbReference>
<organism evidence="2 3">
    <name type="scientific">Gardnerella pickettii JCP7719</name>
    <dbReference type="NCBI Taxonomy" id="1261061"/>
    <lineage>
        <taxon>Bacteria</taxon>
        <taxon>Bacillati</taxon>
        <taxon>Actinomycetota</taxon>
        <taxon>Actinomycetes</taxon>
        <taxon>Bifidobacteriales</taxon>
        <taxon>Bifidobacteriaceae</taxon>
        <taxon>Gardnerella</taxon>
        <taxon>Gardnerella pickettii</taxon>
    </lineage>
</organism>
<dbReference type="PATRIC" id="fig|1261061.4.peg.49"/>
<feature type="domain" description="DUF7678" evidence="1">
    <location>
        <begin position="17"/>
        <end position="88"/>
    </location>
</feature>
<dbReference type="Pfam" id="PF24726">
    <property type="entry name" value="DUF7678"/>
    <property type="match status" value="1"/>
</dbReference>
<evidence type="ECO:0000313" key="3">
    <source>
        <dbReference type="Proteomes" id="UP000014601"/>
    </source>
</evidence>
<dbReference type="InterPro" id="IPR056095">
    <property type="entry name" value="DUF7678"/>
</dbReference>
<dbReference type="AlphaFoldDB" id="S4IBH6"/>
<sequence length="90" mass="10596">MIYSTNKKHRRKGEKIMWEQDTLKVENQVVNYSMKVFEEPSEYGINQGRISKLTLKNNNKVIANYDRGWDMMPTSKLANEALEMILDARN</sequence>
<dbReference type="HOGENOM" id="CLU_177817_0_0_11"/>
<protein>
    <recommendedName>
        <fullName evidence="1">DUF7678 domain-containing protein</fullName>
    </recommendedName>
</protein>
<proteinExistence type="predicted"/>
<dbReference type="EMBL" id="ATJO01000003">
    <property type="protein sequence ID" value="EPI52110.1"/>
    <property type="molecule type" value="Genomic_DNA"/>
</dbReference>
<gene>
    <name evidence="2" type="ORF">HMPREF1576_00053</name>
</gene>
<evidence type="ECO:0000259" key="1">
    <source>
        <dbReference type="Pfam" id="PF24726"/>
    </source>
</evidence>
<accession>S4IBH6</accession>
<reference evidence="2 3" key="1">
    <citation type="submission" date="2013-06" db="EMBL/GenBank/DDBJ databases">
        <authorList>
            <person name="Weinstock G."/>
            <person name="Sodergren E."/>
            <person name="Lobos E.A."/>
            <person name="Fulton L."/>
            <person name="Fulton R."/>
            <person name="Courtney L."/>
            <person name="Fronick C."/>
            <person name="O'Laughlin M."/>
            <person name="Godfrey J."/>
            <person name="Wilson R.M."/>
            <person name="Miner T."/>
            <person name="Farmer C."/>
            <person name="Delehaunty K."/>
            <person name="Cordes M."/>
            <person name="Minx P."/>
            <person name="Tomlinson C."/>
            <person name="Chen J."/>
            <person name="Wollam A."/>
            <person name="Pepin K.H."/>
            <person name="Bhonagiri V."/>
            <person name="Zhang X."/>
            <person name="Warren W."/>
            <person name="Mitreva M."/>
            <person name="Mardis E.R."/>
            <person name="Wilson R.K."/>
        </authorList>
    </citation>
    <scope>NUCLEOTIDE SEQUENCE [LARGE SCALE GENOMIC DNA]</scope>
    <source>
        <strain evidence="2 3">JCP7719</strain>
    </source>
</reference>